<evidence type="ECO:0000256" key="12">
    <source>
        <dbReference type="SAM" id="SignalP"/>
    </source>
</evidence>
<dbReference type="PROSITE" id="PS50835">
    <property type="entry name" value="IG_LIKE"/>
    <property type="match status" value="2"/>
</dbReference>
<accession>A0AAD1QXB4</accession>
<evidence type="ECO:0000256" key="3">
    <source>
        <dbReference type="ARBA" id="ARBA00022692"/>
    </source>
</evidence>
<dbReference type="Pfam" id="PF08205">
    <property type="entry name" value="C2-set_2"/>
    <property type="match status" value="1"/>
</dbReference>
<feature type="transmembrane region" description="Helical" evidence="11">
    <location>
        <begin position="242"/>
        <end position="263"/>
    </location>
</feature>
<keyword evidence="2" id="KW-1003">Cell membrane</keyword>
<dbReference type="PANTHER" id="PTHR25466">
    <property type="entry name" value="T-LYMPHOCYTE ACTIVATION ANTIGEN"/>
    <property type="match status" value="1"/>
</dbReference>
<dbReference type="GO" id="GO:0007166">
    <property type="term" value="P:cell surface receptor signaling pathway"/>
    <property type="evidence" value="ECO:0007669"/>
    <property type="project" value="TreeGrafter"/>
</dbReference>
<dbReference type="AlphaFoldDB" id="A0AAD1QXB4"/>
<keyword evidence="8" id="KW-0675">Receptor</keyword>
<evidence type="ECO:0000259" key="13">
    <source>
        <dbReference type="PROSITE" id="PS50835"/>
    </source>
</evidence>
<dbReference type="Proteomes" id="UP001295444">
    <property type="component" value="Chromosome 01"/>
</dbReference>
<dbReference type="InterPro" id="IPR013162">
    <property type="entry name" value="CD80_C2-set"/>
</dbReference>
<keyword evidence="15" id="KW-1185">Reference proteome</keyword>
<evidence type="ECO:0000256" key="4">
    <source>
        <dbReference type="ARBA" id="ARBA00022729"/>
    </source>
</evidence>
<dbReference type="InterPro" id="IPR051713">
    <property type="entry name" value="T-cell_Activation_Regulation"/>
</dbReference>
<keyword evidence="6 11" id="KW-0472">Membrane</keyword>
<evidence type="ECO:0000256" key="1">
    <source>
        <dbReference type="ARBA" id="ARBA00004251"/>
    </source>
</evidence>
<dbReference type="InterPro" id="IPR013783">
    <property type="entry name" value="Ig-like_fold"/>
</dbReference>
<dbReference type="GO" id="GO:0071222">
    <property type="term" value="P:cellular response to lipopolysaccharide"/>
    <property type="evidence" value="ECO:0007669"/>
    <property type="project" value="TreeGrafter"/>
</dbReference>
<dbReference type="InterPro" id="IPR013106">
    <property type="entry name" value="Ig_V-set"/>
</dbReference>
<feature type="domain" description="Ig-like" evidence="13">
    <location>
        <begin position="132"/>
        <end position="218"/>
    </location>
</feature>
<dbReference type="GO" id="GO:0042102">
    <property type="term" value="P:positive regulation of T cell proliferation"/>
    <property type="evidence" value="ECO:0007669"/>
    <property type="project" value="TreeGrafter"/>
</dbReference>
<organism evidence="14 15">
    <name type="scientific">Pelobates cultripes</name>
    <name type="common">Western spadefoot toad</name>
    <dbReference type="NCBI Taxonomy" id="61616"/>
    <lineage>
        <taxon>Eukaryota</taxon>
        <taxon>Metazoa</taxon>
        <taxon>Chordata</taxon>
        <taxon>Craniata</taxon>
        <taxon>Vertebrata</taxon>
        <taxon>Euteleostomi</taxon>
        <taxon>Amphibia</taxon>
        <taxon>Batrachia</taxon>
        <taxon>Anura</taxon>
        <taxon>Pelobatoidea</taxon>
        <taxon>Pelobatidae</taxon>
        <taxon>Pelobates</taxon>
    </lineage>
</organism>
<dbReference type="Pfam" id="PF07686">
    <property type="entry name" value="V-set"/>
    <property type="match status" value="1"/>
</dbReference>
<proteinExistence type="predicted"/>
<evidence type="ECO:0000256" key="5">
    <source>
        <dbReference type="ARBA" id="ARBA00022989"/>
    </source>
</evidence>
<dbReference type="PANTHER" id="PTHR25466:SF17">
    <property type="entry name" value="IG-LIKE DOMAIN-CONTAINING PROTEIN"/>
    <property type="match status" value="1"/>
</dbReference>
<dbReference type="Gene3D" id="2.60.40.10">
    <property type="entry name" value="Immunoglobulins"/>
    <property type="match status" value="2"/>
</dbReference>
<evidence type="ECO:0000256" key="10">
    <source>
        <dbReference type="ARBA" id="ARBA00023319"/>
    </source>
</evidence>
<protein>
    <submittedName>
        <fullName evidence="14">ICOS ligand, partial</fullName>
    </submittedName>
</protein>
<keyword evidence="5 11" id="KW-1133">Transmembrane helix</keyword>
<dbReference type="InterPro" id="IPR007110">
    <property type="entry name" value="Ig-like_dom"/>
</dbReference>
<feature type="chain" id="PRO_5042156676" evidence="12">
    <location>
        <begin position="16"/>
        <end position="356"/>
    </location>
</feature>
<dbReference type="InterPro" id="IPR036179">
    <property type="entry name" value="Ig-like_dom_sf"/>
</dbReference>
<evidence type="ECO:0000313" key="14">
    <source>
        <dbReference type="EMBL" id="CAH2218586.1"/>
    </source>
</evidence>
<gene>
    <name evidence="14" type="ORF">PECUL_23A055695</name>
</gene>
<comment type="subcellular location">
    <subcellularLocation>
        <location evidence="1">Cell membrane</location>
        <topology evidence="1">Single-pass type I membrane protein</topology>
    </subcellularLocation>
</comment>
<evidence type="ECO:0000256" key="6">
    <source>
        <dbReference type="ARBA" id="ARBA00023136"/>
    </source>
</evidence>
<dbReference type="GO" id="GO:0031295">
    <property type="term" value="P:T cell costimulation"/>
    <property type="evidence" value="ECO:0007669"/>
    <property type="project" value="TreeGrafter"/>
</dbReference>
<reference evidence="14" key="1">
    <citation type="submission" date="2022-03" db="EMBL/GenBank/DDBJ databases">
        <authorList>
            <person name="Alioto T."/>
            <person name="Alioto T."/>
            <person name="Gomez Garrido J."/>
        </authorList>
    </citation>
    <scope>NUCLEOTIDE SEQUENCE</scope>
</reference>
<feature type="domain" description="Ig-like" evidence="13">
    <location>
        <begin position="21"/>
        <end position="106"/>
    </location>
</feature>
<name>A0AAD1QXB4_PELCU</name>
<evidence type="ECO:0000313" key="15">
    <source>
        <dbReference type="Proteomes" id="UP001295444"/>
    </source>
</evidence>
<dbReference type="GO" id="GO:0006955">
    <property type="term" value="P:immune response"/>
    <property type="evidence" value="ECO:0007669"/>
    <property type="project" value="TreeGrafter"/>
</dbReference>
<evidence type="ECO:0000256" key="7">
    <source>
        <dbReference type="ARBA" id="ARBA00023157"/>
    </source>
</evidence>
<keyword evidence="10" id="KW-0393">Immunoglobulin domain</keyword>
<dbReference type="SUPFAM" id="SSF48726">
    <property type="entry name" value="Immunoglobulin"/>
    <property type="match status" value="2"/>
</dbReference>
<evidence type="ECO:0000256" key="8">
    <source>
        <dbReference type="ARBA" id="ARBA00023170"/>
    </source>
</evidence>
<dbReference type="GO" id="GO:0042130">
    <property type="term" value="P:negative regulation of T cell proliferation"/>
    <property type="evidence" value="ECO:0007669"/>
    <property type="project" value="TreeGrafter"/>
</dbReference>
<evidence type="ECO:0000256" key="9">
    <source>
        <dbReference type="ARBA" id="ARBA00023180"/>
    </source>
</evidence>
<dbReference type="GO" id="GO:0009897">
    <property type="term" value="C:external side of plasma membrane"/>
    <property type="evidence" value="ECO:0007669"/>
    <property type="project" value="TreeGrafter"/>
</dbReference>
<evidence type="ECO:0000256" key="2">
    <source>
        <dbReference type="ARBA" id="ARBA00022475"/>
    </source>
</evidence>
<feature type="signal peptide" evidence="12">
    <location>
        <begin position="1"/>
        <end position="15"/>
    </location>
</feature>
<keyword evidence="7" id="KW-1015">Disulfide bond</keyword>
<keyword evidence="9" id="KW-0325">Glycoprotein</keyword>
<keyword evidence="4 12" id="KW-0732">Signal</keyword>
<sequence>MSYSVFLSVWRFSTGLVGRLGGAVDMPCVYKPLFYDLEKLLVYWQKGNPNSPDLMVIELHNGKITDTYQNYQGRVYMDPTMMLEGNFTLRLKDLSLNDSGKYKCIIMLNTPVIQMLNQIYTELEVAAPFSIPVVTHPVEGQLKYGQEVTLKCTSYGGKHQPMIIWLNSSEGSELIVDQKLDSMELSSGTLNVTSTVTLNITAPLNVTCIIRTPEENFTSQQYELRQRDNPGTDSQTQNPTAVTASISVIASLGVIATMLMIMIKRNSLCRLYRGYVHVLGAVFTSKSADGFCGACIWPFATMFLFLPHGNLHPRDNLSSQDRSDTAQATIKKGRDMTTQGCRFFAAPNPPGNMTAS</sequence>
<evidence type="ECO:0000256" key="11">
    <source>
        <dbReference type="SAM" id="Phobius"/>
    </source>
</evidence>
<keyword evidence="3 11" id="KW-0812">Transmembrane</keyword>
<dbReference type="EMBL" id="OW240912">
    <property type="protein sequence ID" value="CAH2218586.1"/>
    <property type="molecule type" value="Genomic_DNA"/>
</dbReference>